<dbReference type="AlphaFoldDB" id="A0A449BCI5"/>
<dbReference type="Gene3D" id="3.40.50.10580">
    <property type="entry name" value="ATPase, V1 complex, subunit F"/>
    <property type="match status" value="1"/>
</dbReference>
<evidence type="ECO:0000256" key="1">
    <source>
        <dbReference type="ARBA" id="ARBA00010148"/>
    </source>
</evidence>
<gene>
    <name evidence="4" type="ORF">NCTC10138_00499</name>
</gene>
<evidence type="ECO:0000313" key="4">
    <source>
        <dbReference type="EMBL" id="VEU80142.1"/>
    </source>
</evidence>
<dbReference type="Proteomes" id="UP000289841">
    <property type="component" value="Chromosome"/>
</dbReference>
<dbReference type="OrthoDB" id="5311at2"/>
<dbReference type="GO" id="GO:0046961">
    <property type="term" value="F:proton-transporting ATPase activity, rotational mechanism"/>
    <property type="evidence" value="ECO:0007669"/>
    <property type="project" value="InterPro"/>
</dbReference>
<keyword evidence="3" id="KW-0406">Ion transport</keyword>
<protein>
    <submittedName>
        <fullName evidence="4">V-type ATP synthase subunit F</fullName>
    </submittedName>
</protein>
<dbReference type="STRING" id="1278311.GCA_000428705_00875"/>
<proteinExistence type="inferred from homology"/>
<dbReference type="InterPro" id="IPR008218">
    <property type="entry name" value="ATPase_V1-cplx_f_g_su"/>
</dbReference>
<dbReference type="SUPFAM" id="SSF159468">
    <property type="entry name" value="AtpF-like"/>
    <property type="match status" value="1"/>
</dbReference>
<dbReference type="KEGG" id="aaxa:NCTC10138_00499"/>
<name>A0A449BCI5_HAPAX</name>
<sequence length="103" mass="11777">MKNKSIIALGHNENVYVFNAIGIDGVIIQRDVFIKVVNEYIKEGIKIFFVSQEFNDLIREIKEENDTEAYPIFLSLSMDKNVESIGVEEIRKNVEKATGINLI</sequence>
<dbReference type="Pfam" id="PF01990">
    <property type="entry name" value="ATP-synt_F"/>
    <property type="match status" value="1"/>
</dbReference>
<keyword evidence="2" id="KW-0813">Transport</keyword>
<evidence type="ECO:0000256" key="3">
    <source>
        <dbReference type="ARBA" id="ARBA00023065"/>
    </source>
</evidence>
<accession>A0A449BCI5</accession>
<dbReference type="InterPro" id="IPR036906">
    <property type="entry name" value="ATPase_V1_fsu_sf"/>
</dbReference>
<dbReference type="RefSeq" id="WP_026391170.1">
    <property type="nucleotide sequence ID" value="NZ_LR215048.1"/>
</dbReference>
<comment type="similarity">
    <text evidence="1">Belongs to the V-ATPase F subunit family.</text>
</comment>
<keyword evidence="5" id="KW-1185">Reference proteome</keyword>
<organism evidence="4 5">
    <name type="scientific">Haploplasma axanthum</name>
    <name type="common">Acholeplasma axanthum</name>
    <dbReference type="NCBI Taxonomy" id="29552"/>
    <lineage>
        <taxon>Bacteria</taxon>
        <taxon>Bacillati</taxon>
        <taxon>Mycoplasmatota</taxon>
        <taxon>Mollicutes</taxon>
        <taxon>Acholeplasmatales</taxon>
        <taxon>Acholeplasmataceae</taxon>
        <taxon>Haploplasma</taxon>
    </lineage>
</organism>
<reference evidence="4 5" key="1">
    <citation type="submission" date="2019-01" db="EMBL/GenBank/DDBJ databases">
        <authorList>
            <consortium name="Pathogen Informatics"/>
        </authorList>
    </citation>
    <scope>NUCLEOTIDE SEQUENCE [LARGE SCALE GENOMIC DNA]</scope>
    <source>
        <strain evidence="4 5">NCTC10138</strain>
    </source>
</reference>
<evidence type="ECO:0000256" key="2">
    <source>
        <dbReference type="ARBA" id="ARBA00022448"/>
    </source>
</evidence>
<evidence type="ECO:0000313" key="5">
    <source>
        <dbReference type="Proteomes" id="UP000289841"/>
    </source>
</evidence>
<dbReference type="EMBL" id="LR215048">
    <property type="protein sequence ID" value="VEU80142.1"/>
    <property type="molecule type" value="Genomic_DNA"/>
</dbReference>